<sequence length="341" mass="36354">MSSEVCYSDSLDPKKAKGKIVICSGGNSENIEKGEEVIRAGGVGLIVVNNEWSGNAVTATLYRLPAINIGWTYGSAIYSYMNTTKSPTACISAPTTRLGVKPAPAMTDFSSRGPNTITPQILKPDVTAPGYMILAAYSGAASATGRGNDTRRVLFNMLSGTSMSCPHVAGLTGLLKTLYPGWSPAAIRSAIMTTARTRANNGTTIPDYDNKKATPFAYGSGHIRPNRAMDPGLVFDLSTTNYLDFLCALGYNASSMAAFYKKPYGCPSKPMNLEDLNYPSIAVPNLNGSLTVTRTVKNVGSPSTYRVRIVAPIDISNSQECWIPKHLSGTDCGSNRHIGIR</sequence>
<proteinExistence type="inferred from homology"/>
<dbReference type="PANTHER" id="PTHR10795">
    <property type="entry name" value="PROPROTEIN CONVERTASE SUBTILISIN/KEXIN"/>
    <property type="match status" value="1"/>
</dbReference>
<dbReference type="SUPFAM" id="SSF52743">
    <property type="entry name" value="Subtilisin-like"/>
    <property type="match status" value="1"/>
</dbReference>
<evidence type="ECO:0000256" key="1">
    <source>
        <dbReference type="ARBA" id="ARBA00011073"/>
    </source>
</evidence>
<dbReference type="SUPFAM" id="SSF52025">
    <property type="entry name" value="PA domain"/>
    <property type="match status" value="1"/>
</dbReference>
<dbReference type="EMBL" id="CM007385">
    <property type="protein sequence ID" value="ONK68094.1"/>
    <property type="molecule type" value="Genomic_DNA"/>
</dbReference>
<keyword evidence="3" id="KW-0732">Signal</keyword>
<feature type="domain" description="Subtilisin-like protease fibronectin type-III" evidence="9">
    <location>
        <begin position="275"/>
        <end position="314"/>
    </location>
</feature>
<comment type="caution">
    <text evidence="7">Lacks conserved residue(s) required for the propagation of feature annotation.</text>
</comment>
<accession>A0A5P1EQL2</accession>
<reference evidence="11" key="1">
    <citation type="journal article" date="2017" name="Nat. Commun.">
        <title>The asparagus genome sheds light on the origin and evolution of a young Y chromosome.</title>
        <authorList>
            <person name="Harkess A."/>
            <person name="Zhou J."/>
            <person name="Xu C."/>
            <person name="Bowers J.E."/>
            <person name="Van der Hulst R."/>
            <person name="Ayyampalayam S."/>
            <person name="Mercati F."/>
            <person name="Riccardi P."/>
            <person name="McKain M.R."/>
            <person name="Kakrana A."/>
            <person name="Tang H."/>
            <person name="Ray J."/>
            <person name="Groenendijk J."/>
            <person name="Arikit S."/>
            <person name="Mathioni S.M."/>
            <person name="Nakano M."/>
            <person name="Shan H."/>
            <person name="Telgmann-Rauber A."/>
            <person name="Kanno A."/>
            <person name="Yue Z."/>
            <person name="Chen H."/>
            <person name="Li W."/>
            <person name="Chen Y."/>
            <person name="Xu X."/>
            <person name="Zhang Y."/>
            <person name="Luo S."/>
            <person name="Chen H."/>
            <person name="Gao J."/>
            <person name="Mao Z."/>
            <person name="Pires J.C."/>
            <person name="Luo M."/>
            <person name="Kudrna D."/>
            <person name="Wing R.A."/>
            <person name="Meyers B.C."/>
            <person name="Yi K."/>
            <person name="Kong H."/>
            <person name="Lavrijsen P."/>
            <person name="Sunseri F."/>
            <person name="Falavigna A."/>
            <person name="Ye Y."/>
            <person name="Leebens-Mack J.H."/>
            <person name="Chen G."/>
        </authorList>
    </citation>
    <scope>NUCLEOTIDE SEQUENCE [LARGE SCALE GENOMIC DNA]</scope>
    <source>
        <strain evidence="11">cv. DH0086</strain>
    </source>
</reference>
<dbReference type="Gene3D" id="2.60.40.2310">
    <property type="match status" value="1"/>
</dbReference>
<organism evidence="10 11">
    <name type="scientific">Asparagus officinalis</name>
    <name type="common">Garden asparagus</name>
    <dbReference type="NCBI Taxonomy" id="4686"/>
    <lineage>
        <taxon>Eukaryota</taxon>
        <taxon>Viridiplantae</taxon>
        <taxon>Streptophyta</taxon>
        <taxon>Embryophyta</taxon>
        <taxon>Tracheophyta</taxon>
        <taxon>Spermatophyta</taxon>
        <taxon>Magnoliopsida</taxon>
        <taxon>Liliopsida</taxon>
        <taxon>Asparagales</taxon>
        <taxon>Asparagaceae</taxon>
        <taxon>Asparagoideae</taxon>
        <taxon>Asparagus</taxon>
    </lineage>
</organism>
<dbReference type="PROSITE" id="PS00138">
    <property type="entry name" value="SUBTILASE_SER"/>
    <property type="match status" value="1"/>
</dbReference>
<evidence type="ECO:0000256" key="2">
    <source>
        <dbReference type="ARBA" id="ARBA00022670"/>
    </source>
</evidence>
<evidence type="ECO:0000256" key="4">
    <source>
        <dbReference type="ARBA" id="ARBA00022801"/>
    </source>
</evidence>
<comment type="similarity">
    <text evidence="1 7">Belongs to the peptidase S8 family.</text>
</comment>
<dbReference type="OMA" id="PAINIGW"/>
<keyword evidence="4" id="KW-0378">Hydrolase</keyword>
<keyword evidence="6" id="KW-0325">Glycoprotein</keyword>
<evidence type="ECO:0000259" key="9">
    <source>
        <dbReference type="Pfam" id="PF17766"/>
    </source>
</evidence>
<dbReference type="Gramene" id="ONK68094">
    <property type="protein sequence ID" value="ONK68094"/>
    <property type="gene ID" value="A4U43_C05F7380"/>
</dbReference>
<evidence type="ECO:0000256" key="6">
    <source>
        <dbReference type="ARBA" id="ARBA00023180"/>
    </source>
</evidence>
<protein>
    <recommendedName>
        <fullName evidence="12">Peptidase S8/S53 domain-containing protein</fullName>
    </recommendedName>
</protein>
<dbReference type="PROSITE" id="PS51892">
    <property type="entry name" value="SUBTILASE"/>
    <property type="match status" value="1"/>
</dbReference>
<evidence type="ECO:0000313" key="11">
    <source>
        <dbReference type="Proteomes" id="UP000243459"/>
    </source>
</evidence>
<keyword evidence="11" id="KW-1185">Reference proteome</keyword>
<dbReference type="CDD" id="cd02120">
    <property type="entry name" value="PA_subtilisin_like"/>
    <property type="match status" value="1"/>
</dbReference>
<evidence type="ECO:0000259" key="8">
    <source>
        <dbReference type="Pfam" id="PF00082"/>
    </source>
</evidence>
<keyword evidence="5" id="KW-0720">Serine protease</keyword>
<dbReference type="InterPro" id="IPR046450">
    <property type="entry name" value="PA_dom_sf"/>
</dbReference>
<dbReference type="GO" id="GO:0004252">
    <property type="term" value="F:serine-type endopeptidase activity"/>
    <property type="evidence" value="ECO:0007669"/>
    <property type="project" value="InterPro"/>
</dbReference>
<name>A0A5P1EQL2_ASPOF</name>
<dbReference type="Pfam" id="PF00082">
    <property type="entry name" value="Peptidase_S8"/>
    <property type="match status" value="1"/>
</dbReference>
<dbReference type="InterPro" id="IPR036852">
    <property type="entry name" value="Peptidase_S8/S53_dom_sf"/>
</dbReference>
<evidence type="ECO:0000256" key="7">
    <source>
        <dbReference type="PROSITE-ProRule" id="PRU01240"/>
    </source>
</evidence>
<evidence type="ECO:0000313" key="10">
    <source>
        <dbReference type="EMBL" id="ONK68094.1"/>
    </source>
</evidence>
<dbReference type="Proteomes" id="UP000243459">
    <property type="component" value="Chromosome 5"/>
</dbReference>
<dbReference type="Pfam" id="PF17766">
    <property type="entry name" value="fn3_6"/>
    <property type="match status" value="1"/>
</dbReference>
<dbReference type="Gene3D" id="3.40.50.200">
    <property type="entry name" value="Peptidase S8/S53 domain"/>
    <property type="match status" value="1"/>
</dbReference>
<evidence type="ECO:0000256" key="5">
    <source>
        <dbReference type="ARBA" id="ARBA00022825"/>
    </source>
</evidence>
<keyword evidence="2" id="KW-0645">Protease</keyword>
<dbReference type="InterPro" id="IPR041469">
    <property type="entry name" value="Subtilisin-like_FN3"/>
</dbReference>
<dbReference type="InterPro" id="IPR000209">
    <property type="entry name" value="Peptidase_S8/S53_dom"/>
</dbReference>
<evidence type="ECO:0008006" key="12">
    <source>
        <dbReference type="Google" id="ProtNLM"/>
    </source>
</evidence>
<dbReference type="AlphaFoldDB" id="A0A5P1EQL2"/>
<gene>
    <name evidence="10" type="ORF">A4U43_C05F7380</name>
</gene>
<dbReference type="InterPro" id="IPR045051">
    <property type="entry name" value="SBT"/>
</dbReference>
<feature type="domain" description="Peptidase S8/S53" evidence="8">
    <location>
        <begin position="14"/>
        <end position="206"/>
    </location>
</feature>
<dbReference type="InterPro" id="IPR023828">
    <property type="entry name" value="Peptidase_S8_Ser-AS"/>
</dbReference>
<dbReference type="GO" id="GO:0006508">
    <property type="term" value="P:proteolysis"/>
    <property type="evidence" value="ECO:0007669"/>
    <property type="project" value="UniProtKB-KW"/>
</dbReference>
<evidence type="ECO:0000256" key="3">
    <source>
        <dbReference type="ARBA" id="ARBA00022729"/>
    </source>
</evidence>